<keyword evidence="38" id="KW-1185">Reference proteome</keyword>
<dbReference type="PANTHER" id="PTHR10404">
    <property type="entry name" value="N-ACETYLATED-ALPHA-LINKED ACIDIC DIPEPTIDASE"/>
    <property type="match status" value="1"/>
</dbReference>
<evidence type="ECO:0000259" key="35">
    <source>
        <dbReference type="Pfam" id="PF04253"/>
    </source>
</evidence>
<evidence type="ECO:0000259" key="34">
    <source>
        <dbReference type="Pfam" id="PF02225"/>
    </source>
</evidence>
<evidence type="ECO:0000256" key="29">
    <source>
        <dbReference type="ARBA" id="ARBA00080568"/>
    </source>
</evidence>
<dbReference type="Pfam" id="PF04389">
    <property type="entry name" value="Peptidase_M28"/>
    <property type="match status" value="1"/>
</dbReference>
<keyword evidence="8" id="KW-0645">Protease</keyword>
<evidence type="ECO:0000256" key="16">
    <source>
        <dbReference type="ARBA" id="ARBA00022997"/>
    </source>
</evidence>
<comment type="subunit">
    <text evidence="4">Homodimer.</text>
</comment>
<dbReference type="Gene3D" id="3.40.630.10">
    <property type="entry name" value="Zn peptidases"/>
    <property type="match status" value="2"/>
</dbReference>
<dbReference type="Pfam" id="PF02225">
    <property type="entry name" value="PA"/>
    <property type="match status" value="1"/>
</dbReference>
<evidence type="ECO:0000256" key="10">
    <source>
        <dbReference type="ARBA" id="ARBA00022723"/>
    </source>
</evidence>
<keyword evidence="19" id="KW-0325">Glycoprotein</keyword>
<dbReference type="GO" id="GO:0006508">
    <property type="term" value="P:proteolysis"/>
    <property type="evidence" value="ECO:0007669"/>
    <property type="project" value="UniProtKB-KW"/>
</dbReference>
<feature type="compositionally biased region" description="Basic and acidic residues" evidence="32">
    <location>
        <begin position="117"/>
        <end position="132"/>
    </location>
</feature>
<dbReference type="EMBL" id="OV696691">
    <property type="protein sequence ID" value="CAH1268457.1"/>
    <property type="molecule type" value="Genomic_DNA"/>
</dbReference>
<evidence type="ECO:0000256" key="4">
    <source>
        <dbReference type="ARBA" id="ARBA00011738"/>
    </source>
</evidence>
<dbReference type="SUPFAM" id="SSF53187">
    <property type="entry name" value="Zn-dependent exopeptidases"/>
    <property type="match status" value="1"/>
</dbReference>
<evidence type="ECO:0000256" key="30">
    <source>
        <dbReference type="ARBA" id="ARBA00082075"/>
    </source>
</evidence>
<dbReference type="InterPro" id="IPR007365">
    <property type="entry name" value="TFR-like_dimer_dom"/>
</dbReference>
<evidence type="ECO:0000256" key="21">
    <source>
        <dbReference type="ARBA" id="ARBA00054055"/>
    </source>
</evidence>
<evidence type="ECO:0000256" key="20">
    <source>
        <dbReference type="ARBA" id="ARBA00052003"/>
    </source>
</evidence>
<evidence type="ECO:0000313" key="38">
    <source>
        <dbReference type="Proteomes" id="UP000838412"/>
    </source>
</evidence>
<keyword evidence="16" id="KW-0224">Dipeptidase</keyword>
<name>A0A8K0EWA3_BRALA</name>
<evidence type="ECO:0000256" key="3">
    <source>
        <dbReference type="ARBA" id="ARBA00005634"/>
    </source>
</evidence>
<feature type="domain" description="Transferrin receptor-like dimerisation" evidence="35">
    <location>
        <begin position="695"/>
        <end position="815"/>
    </location>
</feature>
<dbReference type="Gene3D" id="3.50.30.30">
    <property type="match status" value="1"/>
</dbReference>
<dbReference type="PANTHER" id="PTHR10404:SF77">
    <property type="entry name" value="GLUTAMATE CARBOXYPEPTIDASE 2 HOMOLOG"/>
    <property type="match status" value="1"/>
</dbReference>
<dbReference type="CDD" id="cd08022">
    <property type="entry name" value="M28_PSMA_like"/>
    <property type="match status" value="1"/>
</dbReference>
<comment type="similarity">
    <text evidence="3">Belongs to the peptidase M28 family. M28B subfamily.</text>
</comment>
<feature type="domain" description="PA" evidence="34">
    <location>
        <begin position="242"/>
        <end position="331"/>
    </location>
</feature>
<feature type="domain" description="Peptidase M28" evidence="36">
    <location>
        <begin position="428"/>
        <end position="631"/>
    </location>
</feature>
<evidence type="ECO:0000256" key="33">
    <source>
        <dbReference type="SAM" id="SignalP"/>
    </source>
</evidence>
<dbReference type="AlphaFoldDB" id="A0A8K0EWA3"/>
<gene>
    <name evidence="37" type="primary">FOLH1</name>
    <name evidence="37" type="ORF">BLAG_LOCUS21387</name>
</gene>
<dbReference type="InterPro" id="IPR003137">
    <property type="entry name" value="PA_domain"/>
</dbReference>
<keyword evidence="17" id="KW-0482">Metalloprotease</keyword>
<evidence type="ECO:0000256" key="9">
    <source>
        <dbReference type="ARBA" id="ARBA00022692"/>
    </source>
</evidence>
<evidence type="ECO:0000256" key="27">
    <source>
        <dbReference type="ARBA" id="ARBA00079527"/>
    </source>
</evidence>
<proteinExistence type="inferred from homology"/>
<keyword evidence="12" id="KW-0862">Zinc</keyword>
<dbReference type="GO" id="GO:0016805">
    <property type="term" value="F:dipeptidase activity"/>
    <property type="evidence" value="ECO:0007669"/>
    <property type="project" value="UniProtKB-KW"/>
</dbReference>
<dbReference type="InterPro" id="IPR036757">
    <property type="entry name" value="TFR-like_dimer_dom_sf"/>
</dbReference>
<keyword evidence="15" id="KW-1133">Transmembrane helix</keyword>
<evidence type="ECO:0000256" key="1">
    <source>
        <dbReference type="ARBA" id="ARBA00001947"/>
    </source>
</evidence>
<dbReference type="InterPro" id="IPR046450">
    <property type="entry name" value="PA_dom_sf"/>
</dbReference>
<feature type="signal peptide" evidence="33">
    <location>
        <begin position="1"/>
        <end position="21"/>
    </location>
</feature>
<evidence type="ECO:0000256" key="28">
    <source>
        <dbReference type="ARBA" id="ARBA00080362"/>
    </source>
</evidence>
<dbReference type="GO" id="GO:0004181">
    <property type="term" value="F:metallocarboxypeptidase activity"/>
    <property type="evidence" value="ECO:0007669"/>
    <property type="project" value="UniProtKB-EC"/>
</dbReference>
<feature type="region of interest" description="Disordered" evidence="32">
    <location>
        <begin position="110"/>
        <end position="214"/>
    </location>
</feature>
<keyword evidence="9" id="KW-0812">Transmembrane</keyword>
<dbReference type="Pfam" id="PF04253">
    <property type="entry name" value="TFR_dimer"/>
    <property type="match status" value="1"/>
</dbReference>
<comment type="subcellular location">
    <subcellularLocation>
        <location evidence="2">Cell membrane</location>
        <topology evidence="2">Single-pass type II membrane protein</topology>
    </subcellularLocation>
</comment>
<protein>
    <recommendedName>
        <fullName evidence="24">Glutamate carboxypeptidase 2</fullName>
        <ecNumber evidence="23">3.4.17.21</ecNumber>
    </recommendedName>
    <alternativeName>
        <fullName evidence="27">Folate hydrolase 1</fullName>
    </alternativeName>
    <alternativeName>
        <fullName evidence="30">Folylpoly-gamma-glutamate carboxypeptidase</fullName>
    </alternativeName>
    <alternativeName>
        <fullName evidence="31">Glutamate carboxypeptidase II</fullName>
    </alternativeName>
    <alternativeName>
        <fullName evidence="28">Membrane glutamate carboxypeptidase</fullName>
    </alternativeName>
    <alternativeName>
        <fullName evidence="29">N-acetylated-alpha-linked acidic dipeptidase I</fullName>
    </alternativeName>
    <alternativeName>
        <fullName evidence="25">Prostate-specific membrane antigen homolog</fullName>
    </alternativeName>
    <alternativeName>
        <fullName evidence="26">Pteroylpoly-gamma-glutamate carboxypeptidase</fullName>
    </alternativeName>
</protein>
<comment type="catalytic activity">
    <reaction evidence="20">
        <text>Release of an unsubstituted, C-terminal glutamyl residue, typically from Ac-Asp-Glu or folylpoly-gamma-glutamates.</text>
        <dbReference type="EC" id="3.4.17.21"/>
    </reaction>
</comment>
<dbReference type="CDD" id="cd02121">
    <property type="entry name" value="PA_GCPII_like"/>
    <property type="match status" value="1"/>
</dbReference>
<evidence type="ECO:0000256" key="18">
    <source>
        <dbReference type="ARBA" id="ARBA00023136"/>
    </source>
</evidence>
<evidence type="ECO:0000259" key="36">
    <source>
        <dbReference type="Pfam" id="PF04389"/>
    </source>
</evidence>
<keyword evidence="14" id="KW-0735">Signal-anchor</keyword>
<sequence>MATRRQLLIATLCGLLGGVLAQTDWAAQLRGEMNSTRIEEFLRILTQKPHLAGTQDGHDLAEYVRQTWVDQGLDSAHIAPYDVLLSYPDPDRPSYVALLDDDCWPFPGRFLSGRSRSTAEGKDGRREAERPPPPRGDAQPVGQQPAKPPDDYQCRGFDGPPDYGGRGPGFDGAPDDGGRALGFDGPVDDDGRAPGLDGPADYGSGNELFQSSLGEPQLDVDPPANISSVVPPFAAYSPSGVVEGTLVYINYGRSSDFDKLEREGVSVEGKIAIARYGRTSRGRKLRRAQDRGAIGLIVYSDPKEVVGTGRGKTRKYPDGWYAPGTAVQRGHFLYGTGEGEPLTPGYPAKDYAYRIELSESDQLPTIPAHPIGYTDAMELLRHMGGSIVPSYWRGLLNIDYRFGPEMEQPASKVRLDVNVLTERRTIHNVVGIIRGREEPDRYVVLGNHRDAWNLGAVDPNSGTACLLEITRALGEMMRRGWRPRRTLMFISWDAEEHGMHGSYEWIEEFGKIMSDRAVAYLNVDNAVREVYTLRARATPSLKPLLKEAAKMVPWPVSTGDGDTLYEVWSARSPETSAPDSPPEIVLPASASDYVPFVRRIGVPIMDLALVHRYTYTYPNFPLYHTSYETFHLQKTYIDPDFKFHRLMSQLWGDVALSLAESRILPIDASEYADTMQEMYNWLESGYRNKFEGSALSLDALESAVTNFTQAAMTFEEELSSLGNETEPLVARMYNDQLMQMERAFINPLGIPYRKFYMHTILSSGVYTTDTFPALGDAVKRMGSNWTDPGKEDKLEELKKQLSIITFYIQSAANTLATPASTVF</sequence>
<evidence type="ECO:0000313" key="37">
    <source>
        <dbReference type="EMBL" id="CAH1268457.1"/>
    </source>
</evidence>
<reference evidence="37" key="1">
    <citation type="submission" date="2022-01" db="EMBL/GenBank/DDBJ databases">
        <authorList>
            <person name="Braso-Vives M."/>
        </authorList>
    </citation>
    <scope>NUCLEOTIDE SEQUENCE</scope>
</reference>
<evidence type="ECO:0000256" key="5">
    <source>
        <dbReference type="ARBA" id="ARBA00022475"/>
    </source>
</evidence>
<evidence type="ECO:0000256" key="13">
    <source>
        <dbReference type="ARBA" id="ARBA00022837"/>
    </source>
</evidence>
<keyword evidence="6" id="KW-0597">Phosphoprotein</keyword>
<evidence type="ECO:0000256" key="12">
    <source>
        <dbReference type="ARBA" id="ARBA00022833"/>
    </source>
</evidence>
<accession>A0A8K0EWA3</accession>
<dbReference type="SUPFAM" id="SSF52025">
    <property type="entry name" value="PA domain"/>
    <property type="match status" value="1"/>
</dbReference>
<evidence type="ECO:0000256" key="31">
    <source>
        <dbReference type="ARBA" id="ARBA00082320"/>
    </source>
</evidence>
<dbReference type="FunFam" id="3.40.630.10:FF:000009">
    <property type="entry name" value="N-acetylated-alpha-linked acidic dipeptidase 2"/>
    <property type="match status" value="1"/>
</dbReference>
<evidence type="ECO:0000256" key="17">
    <source>
        <dbReference type="ARBA" id="ARBA00023049"/>
    </source>
</evidence>
<dbReference type="SUPFAM" id="SSF47672">
    <property type="entry name" value="Transferrin receptor-like dimerisation domain"/>
    <property type="match status" value="1"/>
</dbReference>
<comment type="function">
    <text evidence="21">Also exhibits a dipeptidyl-peptidase IV type activity. In vitro, cleaves Gly-Pro-AMC.</text>
</comment>
<evidence type="ECO:0000256" key="14">
    <source>
        <dbReference type="ARBA" id="ARBA00022968"/>
    </source>
</evidence>
<keyword evidence="33" id="KW-0732">Signal</keyword>
<evidence type="ECO:0000256" key="32">
    <source>
        <dbReference type="SAM" id="MobiDB-lite"/>
    </source>
</evidence>
<evidence type="ECO:0000256" key="22">
    <source>
        <dbReference type="ARBA" id="ARBA00056370"/>
    </source>
</evidence>
<feature type="chain" id="PRO_5035454378" description="Glutamate carboxypeptidase 2" evidence="33">
    <location>
        <begin position="22"/>
        <end position="823"/>
    </location>
</feature>
<dbReference type="GO" id="GO:0046872">
    <property type="term" value="F:metal ion binding"/>
    <property type="evidence" value="ECO:0007669"/>
    <property type="project" value="UniProtKB-KW"/>
</dbReference>
<dbReference type="InterPro" id="IPR007484">
    <property type="entry name" value="Peptidase_M28"/>
</dbReference>
<evidence type="ECO:0000256" key="15">
    <source>
        <dbReference type="ARBA" id="ARBA00022989"/>
    </source>
</evidence>
<keyword evidence="11" id="KW-0378">Hydrolase</keyword>
<evidence type="ECO:0000256" key="7">
    <source>
        <dbReference type="ARBA" id="ARBA00022645"/>
    </source>
</evidence>
<comment type="function">
    <text evidence="22">Has both folate hydrolase and N-acetylated-alpha-linked-acidic dipeptidase (NAALADase) activity. Has a preference for tri-alpha-glutamate peptides. In the intestine, required for the uptake of folate. In the brain, modulates excitatory neurotransmission through the hydrolysis of the neuropeptide, N-aceylaspartylglutamate (NAAG), thereby releasing glutamate.</text>
</comment>
<dbReference type="GO" id="GO:0005886">
    <property type="term" value="C:plasma membrane"/>
    <property type="evidence" value="ECO:0007669"/>
    <property type="project" value="UniProtKB-SubCell"/>
</dbReference>
<evidence type="ECO:0000256" key="23">
    <source>
        <dbReference type="ARBA" id="ARBA00066561"/>
    </source>
</evidence>
<evidence type="ECO:0000256" key="24">
    <source>
        <dbReference type="ARBA" id="ARBA00070473"/>
    </source>
</evidence>
<evidence type="ECO:0000256" key="19">
    <source>
        <dbReference type="ARBA" id="ARBA00023180"/>
    </source>
</evidence>
<dbReference type="FunFam" id="3.50.30.30:FF:000002">
    <property type="entry name" value="N-acetylated-alpha-linked acidic dipeptidase 2"/>
    <property type="match status" value="1"/>
</dbReference>
<evidence type="ECO:0000256" key="6">
    <source>
        <dbReference type="ARBA" id="ARBA00022553"/>
    </source>
</evidence>
<dbReference type="Proteomes" id="UP000838412">
    <property type="component" value="Chromosome 6"/>
</dbReference>
<keyword evidence="10" id="KW-0479">Metal-binding</keyword>
<dbReference type="FunFam" id="1.20.930.40:FF:000001">
    <property type="entry name" value="N-acetylated-alpha-linked acidic dipeptidase 2"/>
    <property type="match status" value="1"/>
</dbReference>
<dbReference type="OrthoDB" id="5841748at2759"/>
<dbReference type="Gene3D" id="1.20.930.40">
    <property type="entry name" value="Transferrin receptor-like, dimerisation domain"/>
    <property type="match status" value="1"/>
</dbReference>
<evidence type="ECO:0000256" key="8">
    <source>
        <dbReference type="ARBA" id="ARBA00022670"/>
    </source>
</evidence>
<dbReference type="EC" id="3.4.17.21" evidence="23"/>
<evidence type="ECO:0000256" key="11">
    <source>
        <dbReference type="ARBA" id="ARBA00022801"/>
    </source>
</evidence>
<keyword evidence="7" id="KW-0121">Carboxypeptidase</keyword>
<keyword evidence="13" id="KW-0106">Calcium</keyword>
<keyword evidence="5" id="KW-1003">Cell membrane</keyword>
<dbReference type="InterPro" id="IPR039373">
    <property type="entry name" value="Peptidase_M28B"/>
</dbReference>
<evidence type="ECO:0000256" key="26">
    <source>
        <dbReference type="ARBA" id="ARBA00078457"/>
    </source>
</evidence>
<organism evidence="37 38">
    <name type="scientific">Branchiostoma lanceolatum</name>
    <name type="common">Common lancelet</name>
    <name type="synonym">Amphioxus lanceolatum</name>
    <dbReference type="NCBI Taxonomy" id="7740"/>
    <lineage>
        <taxon>Eukaryota</taxon>
        <taxon>Metazoa</taxon>
        <taxon>Chordata</taxon>
        <taxon>Cephalochordata</taxon>
        <taxon>Leptocardii</taxon>
        <taxon>Amphioxiformes</taxon>
        <taxon>Branchiostomatidae</taxon>
        <taxon>Branchiostoma</taxon>
    </lineage>
</organism>
<keyword evidence="18" id="KW-0472">Membrane</keyword>
<evidence type="ECO:0000256" key="25">
    <source>
        <dbReference type="ARBA" id="ARBA00075140"/>
    </source>
</evidence>
<evidence type="ECO:0000256" key="2">
    <source>
        <dbReference type="ARBA" id="ARBA00004401"/>
    </source>
</evidence>
<comment type="cofactor">
    <cofactor evidence="1">
        <name>Zn(2+)</name>
        <dbReference type="ChEBI" id="CHEBI:29105"/>
    </cofactor>
</comment>